<dbReference type="EMBL" id="OZ035844">
    <property type="protein sequence ID" value="CAL1598235.1"/>
    <property type="molecule type" value="Genomic_DNA"/>
</dbReference>
<protein>
    <submittedName>
        <fullName evidence="1">Uncharacterized protein</fullName>
    </submittedName>
</protein>
<name>A0AAV2L7A6_KNICA</name>
<keyword evidence="2" id="KW-1185">Reference proteome</keyword>
<dbReference type="Proteomes" id="UP001497482">
    <property type="component" value="Chromosome 22"/>
</dbReference>
<evidence type="ECO:0000313" key="2">
    <source>
        <dbReference type="Proteomes" id="UP001497482"/>
    </source>
</evidence>
<proteinExistence type="predicted"/>
<gene>
    <name evidence="1" type="ORF">KC01_LOCUS26651</name>
</gene>
<reference evidence="1 2" key="1">
    <citation type="submission" date="2024-04" db="EMBL/GenBank/DDBJ databases">
        <authorList>
            <person name="Waldvogel A.-M."/>
            <person name="Schoenle A."/>
        </authorList>
    </citation>
    <scope>NUCLEOTIDE SEQUENCE [LARGE SCALE GENOMIC DNA]</scope>
</reference>
<organism evidence="1 2">
    <name type="scientific">Knipowitschia caucasica</name>
    <name type="common">Caucasian dwarf goby</name>
    <name type="synonym">Pomatoschistus caucasicus</name>
    <dbReference type="NCBI Taxonomy" id="637954"/>
    <lineage>
        <taxon>Eukaryota</taxon>
        <taxon>Metazoa</taxon>
        <taxon>Chordata</taxon>
        <taxon>Craniata</taxon>
        <taxon>Vertebrata</taxon>
        <taxon>Euteleostomi</taxon>
        <taxon>Actinopterygii</taxon>
        <taxon>Neopterygii</taxon>
        <taxon>Teleostei</taxon>
        <taxon>Neoteleostei</taxon>
        <taxon>Acanthomorphata</taxon>
        <taxon>Gobiaria</taxon>
        <taxon>Gobiiformes</taxon>
        <taxon>Gobioidei</taxon>
        <taxon>Gobiidae</taxon>
        <taxon>Gobiinae</taxon>
        <taxon>Knipowitschia</taxon>
    </lineage>
</organism>
<accession>A0AAV2L7A6</accession>
<evidence type="ECO:0000313" key="1">
    <source>
        <dbReference type="EMBL" id="CAL1598235.1"/>
    </source>
</evidence>
<dbReference type="AlphaFoldDB" id="A0AAV2L7A6"/>
<sequence>MSPSLNDRYGSCDFGENPAPGFSLTVLLHKRKKGKNREELAMATASSAQTKALDSRQAKLRTRPLPLLTIKAQRLLQLPCVVLCCASPLGACLLVICSSAALSRRPCSSLASHIPPLGK</sequence>